<reference evidence="2 3" key="1">
    <citation type="submission" date="2019-02" db="EMBL/GenBank/DDBJ databases">
        <title>Deep-cultivation of Planctomycetes and their phenomic and genomic characterization uncovers novel biology.</title>
        <authorList>
            <person name="Wiegand S."/>
            <person name="Jogler M."/>
            <person name="Boedeker C."/>
            <person name="Pinto D."/>
            <person name="Vollmers J."/>
            <person name="Rivas-Marin E."/>
            <person name="Kohn T."/>
            <person name="Peeters S.H."/>
            <person name="Heuer A."/>
            <person name="Rast P."/>
            <person name="Oberbeckmann S."/>
            <person name="Bunk B."/>
            <person name="Jeske O."/>
            <person name="Meyerdierks A."/>
            <person name="Storesund J.E."/>
            <person name="Kallscheuer N."/>
            <person name="Luecker S."/>
            <person name="Lage O.M."/>
            <person name="Pohl T."/>
            <person name="Merkel B.J."/>
            <person name="Hornburger P."/>
            <person name="Mueller R.-W."/>
            <person name="Bruemmer F."/>
            <person name="Labrenz M."/>
            <person name="Spormann A.M."/>
            <person name="Op Den Camp H."/>
            <person name="Overmann J."/>
            <person name="Amann R."/>
            <person name="Jetten M.S.M."/>
            <person name="Mascher T."/>
            <person name="Medema M.H."/>
            <person name="Devos D.P."/>
            <person name="Kaster A.-K."/>
            <person name="Ovreas L."/>
            <person name="Rohde M."/>
            <person name="Galperin M.Y."/>
            <person name="Jogler C."/>
        </authorList>
    </citation>
    <scope>NUCLEOTIDE SEQUENCE [LARGE SCALE GENOMIC DNA]</scope>
    <source>
        <strain evidence="2 3">Pla52o</strain>
    </source>
</reference>
<feature type="region of interest" description="Disordered" evidence="1">
    <location>
        <begin position="49"/>
        <end position="76"/>
    </location>
</feature>
<evidence type="ECO:0000256" key="1">
    <source>
        <dbReference type="SAM" id="MobiDB-lite"/>
    </source>
</evidence>
<evidence type="ECO:0000313" key="3">
    <source>
        <dbReference type="Proteomes" id="UP000316304"/>
    </source>
</evidence>
<proteinExistence type="predicted"/>
<gene>
    <name evidence="2" type="ORF">Pla52o_47330</name>
</gene>
<accession>A0A5C6C7T9</accession>
<comment type="caution">
    <text evidence="2">The sequence shown here is derived from an EMBL/GenBank/DDBJ whole genome shotgun (WGS) entry which is preliminary data.</text>
</comment>
<dbReference type="AlphaFoldDB" id="A0A5C6C7T9"/>
<protein>
    <submittedName>
        <fullName evidence="2">Uncharacterized protein</fullName>
    </submittedName>
</protein>
<evidence type="ECO:0000313" key="2">
    <source>
        <dbReference type="EMBL" id="TWU20218.1"/>
    </source>
</evidence>
<organism evidence="2 3">
    <name type="scientific">Novipirellula galeiformis</name>
    <dbReference type="NCBI Taxonomy" id="2528004"/>
    <lineage>
        <taxon>Bacteria</taxon>
        <taxon>Pseudomonadati</taxon>
        <taxon>Planctomycetota</taxon>
        <taxon>Planctomycetia</taxon>
        <taxon>Pirellulales</taxon>
        <taxon>Pirellulaceae</taxon>
        <taxon>Novipirellula</taxon>
    </lineage>
</organism>
<keyword evidence="3" id="KW-1185">Reference proteome</keyword>
<sequence length="102" mass="10936">MFPARSRWLRLPEFHGLQFSGTDIGIGLTLQNRMGMPGKGGARTTLNAYPSMTSGHSGGKRQQPLRHPLRSDAAESCCGKPRDNGLHLLAHLASGASRCSPP</sequence>
<name>A0A5C6C7T9_9BACT</name>
<dbReference type="Proteomes" id="UP000316304">
    <property type="component" value="Unassembled WGS sequence"/>
</dbReference>
<dbReference type="EMBL" id="SJPT01000009">
    <property type="protein sequence ID" value="TWU20218.1"/>
    <property type="molecule type" value="Genomic_DNA"/>
</dbReference>